<evidence type="ECO:0000256" key="1">
    <source>
        <dbReference type="ARBA" id="ARBA00004141"/>
    </source>
</evidence>
<feature type="transmembrane region" description="Helical" evidence="9">
    <location>
        <begin position="122"/>
        <end position="145"/>
    </location>
</feature>
<dbReference type="OMA" id="EEHTYKK"/>
<dbReference type="GO" id="GO:0010960">
    <property type="term" value="P:magnesium ion homeostasis"/>
    <property type="evidence" value="ECO:0007669"/>
    <property type="project" value="InterPro"/>
</dbReference>
<dbReference type="EMBL" id="ACVC01000099">
    <property type="protein sequence ID" value="EFO64313.1"/>
    <property type="molecule type" value="Genomic_DNA"/>
</dbReference>
<keyword evidence="4 7" id="KW-1133">Transmembrane helix</keyword>
<comment type="caution">
    <text evidence="12">The sequence shown here is derived from an EMBL/GenBank/DDBJ whole genome shotgun (WGS) entry which is preliminary data.</text>
</comment>
<organism evidence="12 13">
    <name type="scientific">Giardia intestinalis (strain P15)</name>
    <name type="common">Giardia lamblia</name>
    <dbReference type="NCBI Taxonomy" id="658858"/>
    <lineage>
        <taxon>Eukaryota</taxon>
        <taxon>Metamonada</taxon>
        <taxon>Diplomonadida</taxon>
        <taxon>Hexamitidae</taxon>
        <taxon>Giardiinae</taxon>
        <taxon>Giardia</taxon>
    </lineage>
</organism>
<dbReference type="InterPro" id="IPR045095">
    <property type="entry name" value="ACDP"/>
</dbReference>
<dbReference type="PANTHER" id="PTHR12064">
    <property type="entry name" value="METAL TRANSPORTER CNNM"/>
    <property type="match status" value="1"/>
</dbReference>
<feature type="domain" description="CBS" evidence="10">
    <location>
        <begin position="329"/>
        <end position="390"/>
    </location>
</feature>
<keyword evidence="3" id="KW-0677">Repeat</keyword>
<dbReference type="SUPFAM" id="SSF54631">
    <property type="entry name" value="CBS-domain pair"/>
    <property type="match status" value="1"/>
</dbReference>
<feature type="transmembrane region" description="Helical" evidence="9">
    <location>
        <begin position="92"/>
        <end position="110"/>
    </location>
</feature>
<evidence type="ECO:0000259" key="11">
    <source>
        <dbReference type="PROSITE" id="PS51846"/>
    </source>
</evidence>
<dbReference type="PROSITE" id="PS51846">
    <property type="entry name" value="CNNM"/>
    <property type="match status" value="1"/>
</dbReference>
<dbReference type="STRING" id="658858.E1EZT5"/>
<dbReference type="InterPro" id="IPR044751">
    <property type="entry name" value="Ion_transp-like_CBS"/>
</dbReference>
<evidence type="ECO:0000259" key="10">
    <source>
        <dbReference type="PROSITE" id="PS51371"/>
    </source>
</evidence>
<protein>
    <submittedName>
        <fullName evidence="12">Uncharacterized protein</fullName>
    </submittedName>
</protein>
<name>E1EZT5_GIAIA</name>
<evidence type="ECO:0000256" key="3">
    <source>
        <dbReference type="ARBA" id="ARBA00022737"/>
    </source>
</evidence>
<dbReference type="GO" id="GO:0005737">
    <property type="term" value="C:cytoplasm"/>
    <property type="evidence" value="ECO:0007669"/>
    <property type="project" value="TreeGrafter"/>
</dbReference>
<dbReference type="OrthoDB" id="5353557at2759"/>
<evidence type="ECO:0000256" key="8">
    <source>
        <dbReference type="SAM" id="MobiDB-lite"/>
    </source>
</evidence>
<evidence type="ECO:0000256" key="5">
    <source>
        <dbReference type="ARBA" id="ARBA00023136"/>
    </source>
</evidence>
<feature type="region of interest" description="Disordered" evidence="8">
    <location>
        <begin position="180"/>
        <end position="207"/>
    </location>
</feature>
<evidence type="ECO:0000256" key="6">
    <source>
        <dbReference type="PROSITE-ProRule" id="PRU00703"/>
    </source>
</evidence>
<sequence length="484" mass="53990">MEDVTTTVGYSVASFFILIIAAICSGLNLGLLGIDDLRLGTLQISSGSKEEKYAKRILPLLRDRHLVLVTLLLFNALCMELLPILLEILVGHFAAILISVTAVLLFGEIVPQSIFHRYSIPISATLAPVVWAMIFMTFSISFPLARLLDLISGKPKEILFRREELRNLLNLYDERNKTRRRARESVDQTAVNMSPTSSLKKPRSTKSLFTTTDGTEISQEHTGGCRIGPLPSIALTHARRRKSHATTFAHKARKHDLNNLDGEVERVVLHCQNNDDDGADLNSEGNRIDMGHRIMSIIRDPSDYELLPYEISVMKAALRTGTKHMKTNIVPLDEVYALAADKELNKELLREITERGHSRIPVYSGPDKGNIVGLLRTKSLINHNLRANETVFDVSCHEIMWFTEDTHLYMALEQFKKGRSHMAAVVQPMADGKCQFGISSSLPSRAIGIITLEDVIECIIGTDITDETDLEMKRSDSSASSDTL</sequence>
<keyword evidence="2 7" id="KW-0812">Transmembrane</keyword>
<comment type="subcellular location">
    <subcellularLocation>
        <location evidence="1">Membrane</location>
        <topology evidence="1">Multi-pass membrane protein</topology>
    </subcellularLocation>
</comment>
<keyword evidence="5 7" id="KW-0472">Membrane</keyword>
<dbReference type="CDD" id="cd04590">
    <property type="entry name" value="CBS_pair_CorC_HlyC_assoc"/>
    <property type="match status" value="1"/>
</dbReference>
<dbReference type="VEuPathDB" id="GiardiaDB:GLP15_1225"/>
<evidence type="ECO:0000313" key="13">
    <source>
        <dbReference type="Proteomes" id="UP000008974"/>
    </source>
</evidence>
<evidence type="ECO:0000313" key="12">
    <source>
        <dbReference type="EMBL" id="EFO64313.1"/>
    </source>
</evidence>
<dbReference type="Proteomes" id="UP000008974">
    <property type="component" value="Unassembled WGS sequence"/>
</dbReference>
<evidence type="ECO:0000256" key="2">
    <source>
        <dbReference type="ARBA" id="ARBA00022692"/>
    </source>
</evidence>
<dbReference type="Gene3D" id="3.10.580.10">
    <property type="entry name" value="CBS-domain"/>
    <property type="match status" value="1"/>
</dbReference>
<feature type="compositionally biased region" description="Polar residues" evidence="8">
    <location>
        <begin position="187"/>
        <end position="207"/>
    </location>
</feature>
<feature type="transmembrane region" description="Helical" evidence="9">
    <location>
        <begin position="12"/>
        <end position="34"/>
    </location>
</feature>
<dbReference type="Pfam" id="PF01595">
    <property type="entry name" value="CNNM"/>
    <property type="match status" value="1"/>
</dbReference>
<keyword evidence="6" id="KW-0129">CBS domain</keyword>
<reference evidence="12 13" key="1">
    <citation type="journal article" date="2010" name="BMC Genomics">
        <title>Genome analysis and comparative genomics of a Giardia intestinalis assemblage E isolate.</title>
        <authorList>
            <person name="Jerlstrom-Hultqvist J."/>
            <person name="Franzen O."/>
            <person name="Ankarklev J."/>
            <person name="Xu F."/>
            <person name="Nohynkova E."/>
            <person name="Andersson J.O."/>
            <person name="Svard S.G."/>
            <person name="Andersson B."/>
        </authorList>
    </citation>
    <scope>NUCLEOTIDE SEQUENCE [LARGE SCALE GENOMIC DNA]</scope>
    <source>
        <strain evidence="12 13">P15</strain>
    </source>
</reference>
<feature type="transmembrane region" description="Helical" evidence="9">
    <location>
        <begin position="65"/>
        <end position="86"/>
    </location>
</feature>
<dbReference type="GO" id="GO:0030026">
    <property type="term" value="P:intracellular manganese ion homeostasis"/>
    <property type="evidence" value="ECO:0007669"/>
    <property type="project" value="TreeGrafter"/>
</dbReference>
<dbReference type="InterPro" id="IPR000644">
    <property type="entry name" value="CBS_dom"/>
</dbReference>
<dbReference type="PROSITE" id="PS51371">
    <property type="entry name" value="CBS"/>
    <property type="match status" value="1"/>
</dbReference>
<feature type="domain" description="CNNM transmembrane" evidence="11">
    <location>
        <begin position="3"/>
        <end position="183"/>
    </location>
</feature>
<proteinExistence type="predicted"/>
<dbReference type="AlphaFoldDB" id="E1EZT5"/>
<evidence type="ECO:0000256" key="4">
    <source>
        <dbReference type="ARBA" id="ARBA00022989"/>
    </source>
</evidence>
<dbReference type="InterPro" id="IPR046342">
    <property type="entry name" value="CBS_dom_sf"/>
</dbReference>
<evidence type="ECO:0000256" key="7">
    <source>
        <dbReference type="PROSITE-ProRule" id="PRU01193"/>
    </source>
</evidence>
<dbReference type="InterPro" id="IPR002550">
    <property type="entry name" value="CNNM"/>
</dbReference>
<dbReference type="GO" id="GO:0016020">
    <property type="term" value="C:membrane"/>
    <property type="evidence" value="ECO:0007669"/>
    <property type="project" value="UniProtKB-SubCell"/>
</dbReference>
<accession>E1EZT5</accession>
<gene>
    <name evidence="12" type="ORF">GLP15_1225</name>
</gene>
<dbReference type="PANTHER" id="PTHR12064:SF97">
    <property type="entry name" value="METAL TRANSPORTER CNNM-5"/>
    <property type="match status" value="1"/>
</dbReference>
<evidence type="ECO:0000256" key="9">
    <source>
        <dbReference type="SAM" id="Phobius"/>
    </source>
</evidence>